<keyword evidence="4 5" id="KW-0963">Cytoplasm</keyword>
<feature type="domain" description="RecX first three-helical" evidence="8">
    <location>
        <begin position="10"/>
        <end position="47"/>
    </location>
</feature>
<dbReference type="GO" id="GO:0005737">
    <property type="term" value="C:cytoplasm"/>
    <property type="evidence" value="ECO:0007669"/>
    <property type="project" value="UniProtKB-SubCell"/>
</dbReference>
<dbReference type="Pfam" id="PF21982">
    <property type="entry name" value="RecX_HTH1"/>
    <property type="match status" value="1"/>
</dbReference>
<reference evidence="9" key="1">
    <citation type="submission" date="2020-07" db="EMBL/GenBank/DDBJ databases">
        <title>Huge and variable diversity of episymbiotic CPR bacteria and DPANN archaea in groundwater ecosystems.</title>
        <authorList>
            <person name="He C.Y."/>
            <person name="Keren R."/>
            <person name="Whittaker M."/>
            <person name="Farag I.F."/>
            <person name="Doudna J."/>
            <person name="Cate J.H.D."/>
            <person name="Banfield J.F."/>
        </authorList>
    </citation>
    <scope>NUCLEOTIDE SEQUENCE</scope>
    <source>
        <strain evidence="9">NC_groundwater_1482_Ag_S-0.65um_47_24</strain>
    </source>
</reference>
<dbReference type="EMBL" id="JACQWF010000170">
    <property type="protein sequence ID" value="MBI4595484.1"/>
    <property type="molecule type" value="Genomic_DNA"/>
</dbReference>
<organism evidence="9 10">
    <name type="scientific">Tectimicrobiota bacterium</name>
    <dbReference type="NCBI Taxonomy" id="2528274"/>
    <lineage>
        <taxon>Bacteria</taxon>
        <taxon>Pseudomonadati</taxon>
        <taxon>Nitrospinota/Tectimicrobiota group</taxon>
        <taxon>Candidatus Tectimicrobiota</taxon>
    </lineage>
</organism>
<gene>
    <name evidence="5" type="primary">recX</name>
    <name evidence="9" type="ORF">HY730_03795</name>
</gene>
<comment type="similarity">
    <text evidence="2 5">Belongs to the RecX family.</text>
</comment>
<evidence type="ECO:0000313" key="9">
    <source>
        <dbReference type="EMBL" id="MBI4595484.1"/>
    </source>
</evidence>
<evidence type="ECO:0000256" key="3">
    <source>
        <dbReference type="ARBA" id="ARBA00018111"/>
    </source>
</evidence>
<evidence type="ECO:0000313" key="10">
    <source>
        <dbReference type="Proteomes" id="UP000772181"/>
    </source>
</evidence>
<comment type="function">
    <text evidence="5">Modulates RecA activity.</text>
</comment>
<evidence type="ECO:0000256" key="4">
    <source>
        <dbReference type="ARBA" id="ARBA00022490"/>
    </source>
</evidence>
<dbReference type="GO" id="GO:0006282">
    <property type="term" value="P:regulation of DNA repair"/>
    <property type="evidence" value="ECO:0007669"/>
    <property type="project" value="UniProtKB-UniRule"/>
</dbReference>
<name>A0A933LQA2_UNCTE</name>
<dbReference type="AlphaFoldDB" id="A0A933LQA2"/>
<evidence type="ECO:0000259" key="7">
    <source>
        <dbReference type="Pfam" id="PF21981"/>
    </source>
</evidence>
<evidence type="ECO:0000259" key="8">
    <source>
        <dbReference type="Pfam" id="PF21982"/>
    </source>
</evidence>
<dbReference type="InterPro" id="IPR036388">
    <property type="entry name" value="WH-like_DNA-bd_sf"/>
</dbReference>
<evidence type="ECO:0000256" key="5">
    <source>
        <dbReference type="HAMAP-Rule" id="MF_01114"/>
    </source>
</evidence>
<evidence type="ECO:0000256" key="2">
    <source>
        <dbReference type="ARBA" id="ARBA00009695"/>
    </source>
</evidence>
<dbReference type="InterPro" id="IPR053925">
    <property type="entry name" value="RecX_HTH_3rd"/>
</dbReference>
<dbReference type="Proteomes" id="UP000772181">
    <property type="component" value="Unassembled WGS sequence"/>
</dbReference>
<comment type="subcellular location">
    <subcellularLocation>
        <location evidence="1 5">Cytoplasm</location>
    </subcellularLocation>
</comment>
<sequence length="162" mass="18807">MMREENHHRCHQASLNLLKYRPRSELELKQRLLRKGFLPDVIEKTLIHLKDISLIDDRAFASMWTDSRKANRSKRLIRLELQQKGISRDVAQQVTSDVDEESTALALAKKKARSLKGKTPGEFQGKILTYLLQKGFNYDISKRAVRTILSEAMSQTDQQDKR</sequence>
<dbReference type="HAMAP" id="MF_01114">
    <property type="entry name" value="RecX"/>
    <property type="match status" value="1"/>
</dbReference>
<dbReference type="PANTHER" id="PTHR33602">
    <property type="entry name" value="REGULATORY PROTEIN RECX FAMILY PROTEIN"/>
    <property type="match status" value="1"/>
</dbReference>
<comment type="caution">
    <text evidence="9">The sequence shown here is derived from an EMBL/GenBank/DDBJ whole genome shotgun (WGS) entry which is preliminary data.</text>
</comment>
<proteinExistence type="inferred from homology"/>
<protein>
    <recommendedName>
        <fullName evidence="3 5">Regulatory protein RecX</fullName>
    </recommendedName>
</protein>
<dbReference type="Pfam" id="PF21981">
    <property type="entry name" value="RecX_HTH3"/>
    <property type="match status" value="1"/>
</dbReference>
<dbReference type="PANTHER" id="PTHR33602:SF1">
    <property type="entry name" value="REGULATORY PROTEIN RECX FAMILY PROTEIN"/>
    <property type="match status" value="1"/>
</dbReference>
<dbReference type="Gene3D" id="1.10.10.10">
    <property type="entry name" value="Winged helix-like DNA-binding domain superfamily/Winged helix DNA-binding domain"/>
    <property type="match status" value="3"/>
</dbReference>
<feature type="domain" description="RecX third three-helical" evidence="7">
    <location>
        <begin position="99"/>
        <end position="145"/>
    </location>
</feature>
<evidence type="ECO:0000259" key="6">
    <source>
        <dbReference type="Pfam" id="PF02631"/>
    </source>
</evidence>
<evidence type="ECO:0000256" key="1">
    <source>
        <dbReference type="ARBA" id="ARBA00004496"/>
    </source>
</evidence>
<dbReference type="Pfam" id="PF02631">
    <property type="entry name" value="RecX_HTH2"/>
    <property type="match status" value="1"/>
</dbReference>
<feature type="domain" description="RecX second three-helical" evidence="6">
    <location>
        <begin position="56"/>
        <end position="94"/>
    </location>
</feature>
<dbReference type="InterPro" id="IPR053924">
    <property type="entry name" value="RecX_HTH_2nd"/>
</dbReference>
<dbReference type="InterPro" id="IPR003783">
    <property type="entry name" value="Regulatory_RecX"/>
</dbReference>
<dbReference type="InterPro" id="IPR053926">
    <property type="entry name" value="RecX_HTH_1st"/>
</dbReference>
<accession>A0A933LQA2</accession>